<keyword evidence="4" id="KW-0804">Transcription</keyword>
<dbReference type="FunFam" id="3.30.730.10:FF:000001">
    <property type="entry name" value="Ethylene-responsive transcription factor 2"/>
    <property type="match status" value="1"/>
</dbReference>
<evidence type="ECO:0000313" key="9">
    <source>
        <dbReference type="Proteomes" id="UP000316621"/>
    </source>
</evidence>
<gene>
    <name evidence="8" type="ORF">C5167_020117</name>
</gene>
<evidence type="ECO:0000256" key="1">
    <source>
        <dbReference type="ARBA" id="ARBA00004123"/>
    </source>
</evidence>
<reference evidence="8 9" key="1">
    <citation type="journal article" date="2018" name="Science">
        <title>The opium poppy genome and morphinan production.</title>
        <authorList>
            <person name="Guo L."/>
            <person name="Winzer T."/>
            <person name="Yang X."/>
            <person name="Li Y."/>
            <person name="Ning Z."/>
            <person name="He Z."/>
            <person name="Teodor R."/>
            <person name="Lu Y."/>
            <person name="Bowser T.A."/>
            <person name="Graham I.A."/>
            <person name="Ye K."/>
        </authorList>
    </citation>
    <scope>NUCLEOTIDE SEQUENCE [LARGE SCALE GENOMIC DNA]</scope>
    <source>
        <strain evidence="9">cv. HN1</strain>
        <tissue evidence="8">Leaves</tissue>
    </source>
</reference>
<dbReference type="Pfam" id="PF00847">
    <property type="entry name" value="AP2"/>
    <property type="match status" value="1"/>
</dbReference>
<protein>
    <recommendedName>
        <fullName evidence="7">AP2/ERF domain-containing protein</fullName>
    </recommendedName>
</protein>
<feature type="compositionally biased region" description="Low complexity" evidence="6">
    <location>
        <begin position="93"/>
        <end position="110"/>
    </location>
</feature>
<feature type="domain" description="AP2/ERF" evidence="7">
    <location>
        <begin position="23"/>
        <end position="80"/>
    </location>
</feature>
<evidence type="ECO:0000313" key="8">
    <source>
        <dbReference type="EMBL" id="RZC51695.1"/>
    </source>
</evidence>
<evidence type="ECO:0000259" key="7">
    <source>
        <dbReference type="PROSITE" id="PS51032"/>
    </source>
</evidence>
<name>A0A4Y7IWA9_PAPSO</name>
<feature type="region of interest" description="Disordered" evidence="6">
    <location>
        <begin position="93"/>
        <end position="126"/>
    </location>
</feature>
<sequence>MAPRSEKMEGGVSKTTETVKEIHYRGVRKRPWGRYAAEIRDPGKKSRVWLGTFDTAEEAAKAYDTAAREFRGSKAKTNFPISDVVDIKNHQQNNQNQNQNQNPNNCSNEQTTSQRSTVESSSPDNQVFSVDSSRLDLDLIHRVGVSNGGGTTGFDGGFVDNSGFIMRFPFHHLHHLQQQQQQQYHPSSLSYLDSIMRSKMMIDHQHHYNHQFVKSTTTATPLDFFKREAHQTHQTQQQEHSDSDSSTVVDFKINQQPKKELVLDVDLNFPPPPEAVSS</sequence>
<dbReference type="PANTHER" id="PTHR31677:SF212">
    <property type="entry name" value="ETHYLENE-RESPONSIVE TRANSCRIPTION FACTOR 8"/>
    <property type="match status" value="1"/>
</dbReference>
<dbReference type="AlphaFoldDB" id="A0A4Y7IWA9"/>
<dbReference type="GO" id="GO:0005634">
    <property type="term" value="C:nucleus"/>
    <property type="evidence" value="ECO:0007669"/>
    <property type="project" value="UniProtKB-SubCell"/>
</dbReference>
<keyword evidence="3" id="KW-0238">DNA-binding</keyword>
<comment type="subcellular location">
    <subcellularLocation>
        <location evidence="1">Nucleus</location>
    </subcellularLocation>
</comment>
<dbReference type="PANTHER" id="PTHR31677">
    <property type="entry name" value="AP2 DOMAIN CLASS TRANSCRIPTION FACTOR"/>
    <property type="match status" value="1"/>
</dbReference>
<keyword evidence="2" id="KW-0805">Transcription regulation</keyword>
<dbReference type="SUPFAM" id="SSF54171">
    <property type="entry name" value="DNA-binding domain"/>
    <property type="match status" value="1"/>
</dbReference>
<feature type="region of interest" description="Disordered" evidence="6">
    <location>
        <begin position="229"/>
        <end position="251"/>
    </location>
</feature>
<evidence type="ECO:0000256" key="6">
    <source>
        <dbReference type="SAM" id="MobiDB-lite"/>
    </source>
</evidence>
<evidence type="ECO:0000256" key="4">
    <source>
        <dbReference type="ARBA" id="ARBA00023163"/>
    </source>
</evidence>
<dbReference type="GO" id="GO:0003700">
    <property type="term" value="F:DNA-binding transcription factor activity"/>
    <property type="evidence" value="ECO:0007669"/>
    <property type="project" value="InterPro"/>
</dbReference>
<accession>A0A4Y7IWA9</accession>
<keyword evidence="5" id="KW-0539">Nucleus</keyword>
<dbReference type="Gramene" id="RZC51695">
    <property type="protein sequence ID" value="RZC51695"/>
    <property type="gene ID" value="C5167_020117"/>
</dbReference>
<dbReference type="InterPro" id="IPR036955">
    <property type="entry name" value="AP2/ERF_dom_sf"/>
</dbReference>
<dbReference type="Proteomes" id="UP000316621">
    <property type="component" value="Chromosome 2"/>
</dbReference>
<evidence type="ECO:0000256" key="3">
    <source>
        <dbReference type="ARBA" id="ARBA00023125"/>
    </source>
</evidence>
<organism evidence="8 9">
    <name type="scientific">Papaver somniferum</name>
    <name type="common">Opium poppy</name>
    <dbReference type="NCBI Taxonomy" id="3469"/>
    <lineage>
        <taxon>Eukaryota</taxon>
        <taxon>Viridiplantae</taxon>
        <taxon>Streptophyta</taxon>
        <taxon>Embryophyta</taxon>
        <taxon>Tracheophyta</taxon>
        <taxon>Spermatophyta</taxon>
        <taxon>Magnoliopsida</taxon>
        <taxon>Ranunculales</taxon>
        <taxon>Papaveraceae</taxon>
        <taxon>Papaveroideae</taxon>
        <taxon>Papaver</taxon>
    </lineage>
</organism>
<dbReference type="Gene3D" id="3.30.730.10">
    <property type="entry name" value="AP2/ERF domain"/>
    <property type="match status" value="1"/>
</dbReference>
<evidence type="ECO:0000256" key="2">
    <source>
        <dbReference type="ARBA" id="ARBA00023015"/>
    </source>
</evidence>
<feature type="compositionally biased region" description="Polar residues" evidence="6">
    <location>
        <begin position="111"/>
        <end position="126"/>
    </location>
</feature>
<dbReference type="PROSITE" id="PS51032">
    <property type="entry name" value="AP2_ERF"/>
    <property type="match status" value="1"/>
</dbReference>
<dbReference type="SMART" id="SM00380">
    <property type="entry name" value="AP2"/>
    <property type="match status" value="1"/>
</dbReference>
<dbReference type="OrthoDB" id="1931494at2759"/>
<dbReference type="InterPro" id="IPR016177">
    <property type="entry name" value="DNA-bd_dom_sf"/>
</dbReference>
<dbReference type="GO" id="GO:0003677">
    <property type="term" value="F:DNA binding"/>
    <property type="evidence" value="ECO:0007669"/>
    <property type="project" value="UniProtKB-KW"/>
</dbReference>
<dbReference type="CDD" id="cd00018">
    <property type="entry name" value="AP2"/>
    <property type="match status" value="1"/>
</dbReference>
<dbReference type="InterPro" id="IPR001471">
    <property type="entry name" value="AP2/ERF_dom"/>
</dbReference>
<dbReference type="EMBL" id="CM010716">
    <property type="protein sequence ID" value="RZC51695.1"/>
    <property type="molecule type" value="Genomic_DNA"/>
</dbReference>
<keyword evidence="9" id="KW-1185">Reference proteome</keyword>
<evidence type="ECO:0000256" key="5">
    <source>
        <dbReference type="ARBA" id="ARBA00023242"/>
    </source>
</evidence>
<dbReference type="PRINTS" id="PR00367">
    <property type="entry name" value="ETHRSPELEMNT"/>
</dbReference>
<proteinExistence type="predicted"/>